<dbReference type="PANTHER" id="PTHR46401">
    <property type="entry name" value="GLYCOSYLTRANSFERASE WBBK-RELATED"/>
    <property type="match status" value="1"/>
</dbReference>
<dbReference type="Proteomes" id="UP000282971">
    <property type="component" value="Unassembled WGS sequence"/>
</dbReference>
<sequence length="436" mass="48255">MRHARWRQFSRGTCNCDAERLPYNVAPILRPLKKRSGHAAADTNGVPFFNLPSEDGDAPSCGVRGSVTLRIVINGRFLSQQTTGVQRMAREFTVALDRLLEDGYYPDLSVELLVQAGVCLAALNLRVIRVTTIGLAKGHVWEQAILPWHRGADWLLNLGNTAPLISLYRGEAVAVVVHDLSHRLFPSAYRLAYRLAHRVLGHAIMARAKLVITVSETERDTITRLYPRAKRKIAVAQNGGASDDAVTLPVRSSDPAASPYGLYVGSLSRRKNIDVVLKVAVDLARERNLQFKLVGAFSPILRETTLDVPSDVAGKIEFCGQIESKTELASLYRNASFLLFPSLYEASALPPIEAMTYECPVIASNIAALRERCGNAAIYCDPHDVEHIKAVAIKLLDEPTFSGEMIARGRDWAKRFSWRGQVRDVMTELLKRSTAK</sequence>
<keyword evidence="1 3" id="KW-0808">Transferase</keyword>
<dbReference type="SUPFAM" id="SSF53756">
    <property type="entry name" value="UDP-Glycosyltransferase/glycogen phosphorylase"/>
    <property type="match status" value="1"/>
</dbReference>
<evidence type="ECO:0000259" key="2">
    <source>
        <dbReference type="Pfam" id="PF00534"/>
    </source>
</evidence>
<evidence type="ECO:0000313" key="3">
    <source>
        <dbReference type="EMBL" id="RVT90143.1"/>
    </source>
</evidence>
<dbReference type="AlphaFoldDB" id="A0A437LXU5"/>
<dbReference type="InterPro" id="IPR001296">
    <property type="entry name" value="Glyco_trans_1"/>
</dbReference>
<reference evidence="3 4" key="1">
    <citation type="submission" date="2019-01" db="EMBL/GenBank/DDBJ databases">
        <authorList>
            <person name="Chen W.-M."/>
        </authorList>
    </citation>
    <scope>NUCLEOTIDE SEQUENCE [LARGE SCALE GENOMIC DNA]</scope>
    <source>
        <strain evidence="3 4">CCP-7</strain>
    </source>
</reference>
<dbReference type="Pfam" id="PF00534">
    <property type="entry name" value="Glycos_transf_1"/>
    <property type="match status" value="1"/>
</dbReference>
<evidence type="ECO:0000313" key="4">
    <source>
        <dbReference type="Proteomes" id="UP000282971"/>
    </source>
</evidence>
<organism evidence="3 4">
    <name type="scientific">Sphingomonas crocodyli</name>
    <dbReference type="NCBI Taxonomy" id="1979270"/>
    <lineage>
        <taxon>Bacteria</taxon>
        <taxon>Pseudomonadati</taxon>
        <taxon>Pseudomonadota</taxon>
        <taxon>Alphaproteobacteria</taxon>
        <taxon>Sphingomonadales</taxon>
        <taxon>Sphingomonadaceae</taxon>
        <taxon>Sphingomonas</taxon>
    </lineage>
</organism>
<feature type="domain" description="Glycosyl transferase family 1" evidence="2">
    <location>
        <begin position="259"/>
        <end position="411"/>
    </location>
</feature>
<dbReference type="CDD" id="cd03809">
    <property type="entry name" value="GT4_MtfB-like"/>
    <property type="match status" value="1"/>
</dbReference>
<dbReference type="PANTHER" id="PTHR46401:SF2">
    <property type="entry name" value="GLYCOSYLTRANSFERASE WBBK-RELATED"/>
    <property type="match status" value="1"/>
</dbReference>
<dbReference type="Gene3D" id="3.40.50.2000">
    <property type="entry name" value="Glycogen Phosphorylase B"/>
    <property type="match status" value="2"/>
</dbReference>
<dbReference type="EMBL" id="SACN01000003">
    <property type="protein sequence ID" value="RVT90143.1"/>
    <property type="molecule type" value="Genomic_DNA"/>
</dbReference>
<dbReference type="GO" id="GO:0016757">
    <property type="term" value="F:glycosyltransferase activity"/>
    <property type="evidence" value="ECO:0007669"/>
    <property type="project" value="TreeGrafter"/>
</dbReference>
<dbReference type="OrthoDB" id="9801609at2"/>
<dbReference type="GO" id="GO:0009103">
    <property type="term" value="P:lipopolysaccharide biosynthetic process"/>
    <property type="evidence" value="ECO:0007669"/>
    <property type="project" value="TreeGrafter"/>
</dbReference>
<evidence type="ECO:0000256" key="1">
    <source>
        <dbReference type="ARBA" id="ARBA00022679"/>
    </source>
</evidence>
<comment type="caution">
    <text evidence="3">The sequence shown here is derived from an EMBL/GenBank/DDBJ whole genome shotgun (WGS) entry which is preliminary data.</text>
</comment>
<name>A0A437LXU5_9SPHN</name>
<gene>
    <name evidence="3" type="ORF">EOD43_17705</name>
</gene>
<keyword evidence="4" id="KW-1185">Reference proteome</keyword>
<proteinExistence type="predicted"/>
<protein>
    <submittedName>
        <fullName evidence="3">Glycosyltransferase family 1 protein</fullName>
    </submittedName>
</protein>
<accession>A0A437LXU5</accession>